<evidence type="ECO:0000313" key="7">
    <source>
        <dbReference type="EMBL" id="MPY63704.1"/>
    </source>
</evidence>
<dbReference type="GO" id="GO:0016020">
    <property type="term" value="C:membrane"/>
    <property type="evidence" value="ECO:0007669"/>
    <property type="project" value="UniProtKB-SubCell"/>
</dbReference>
<keyword evidence="7" id="KW-0328">Glycosyltransferase</keyword>
<dbReference type="InterPro" id="IPR000537">
    <property type="entry name" value="UbiA_prenyltransferase"/>
</dbReference>
<organism evidence="7 8">
    <name type="scientific">Streptomyces spongiae</name>
    <dbReference type="NCBI Taxonomy" id="565072"/>
    <lineage>
        <taxon>Bacteria</taxon>
        <taxon>Bacillati</taxon>
        <taxon>Actinomycetota</taxon>
        <taxon>Actinomycetes</taxon>
        <taxon>Kitasatosporales</taxon>
        <taxon>Streptomycetaceae</taxon>
        <taxon>Streptomyces</taxon>
    </lineage>
</organism>
<feature type="transmembrane region" description="Helical" evidence="6">
    <location>
        <begin position="134"/>
        <end position="153"/>
    </location>
</feature>
<feature type="transmembrane region" description="Helical" evidence="6">
    <location>
        <begin position="206"/>
        <end position="226"/>
    </location>
</feature>
<reference evidence="7 8" key="1">
    <citation type="submission" date="2019-07" db="EMBL/GenBank/DDBJ databases">
        <title>New species of Amycolatopsis and Streptomyces.</title>
        <authorList>
            <person name="Duangmal K."/>
            <person name="Teo W.F.A."/>
            <person name="Lipun K."/>
        </authorList>
    </citation>
    <scope>NUCLEOTIDE SEQUENCE [LARGE SCALE GENOMIC DNA]</scope>
    <source>
        <strain evidence="7 8">NBRC 106415</strain>
    </source>
</reference>
<dbReference type="EMBL" id="VJZC01000619">
    <property type="protein sequence ID" value="MPY63704.1"/>
    <property type="molecule type" value="Genomic_DNA"/>
</dbReference>
<gene>
    <name evidence="7" type="ORF">FNH08_43065</name>
</gene>
<feature type="transmembrane region" description="Helical" evidence="6">
    <location>
        <begin position="182"/>
        <end position="200"/>
    </location>
</feature>
<keyword evidence="7" id="KW-0808">Transferase</keyword>
<dbReference type="Pfam" id="PF01040">
    <property type="entry name" value="UbiA"/>
    <property type="match status" value="1"/>
</dbReference>
<evidence type="ECO:0000256" key="1">
    <source>
        <dbReference type="ARBA" id="ARBA00004141"/>
    </source>
</evidence>
<comment type="subcellular location">
    <subcellularLocation>
        <location evidence="1">Membrane</location>
        <topology evidence="1">Multi-pass membrane protein</topology>
    </subcellularLocation>
</comment>
<proteinExistence type="predicted"/>
<comment type="caution">
    <text evidence="7">The sequence shown here is derived from an EMBL/GenBank/DDBJ whole genome shotgun (WGS) entry which is preliminary data.</text>
</comment>
<dbReference type="GO" id="GO:0016757">
    <property type="term" value="F:glycosyltransferase activity"/>
    <property type="evidence" value="ECO:0007669"/>
    <property type="project" value="UniProtKB-KW"/>
</dbReference>
<dbReference type="NCBIfam" id="NF008978">
    <property type="entry name" value="PRK12324.1-4"/>
    <property type="match status" value="1"/>
</dbReference>
<keyword evidence="3 6" id="KW-1133">Transmembrane helix</keyword>
<evidence type="ECO:0000256" key="5">
    <source>
        <dbReference type="SAM" id="MobiDB-lite"/>
    </source>
</evidence>
<dbReference type="OrthoDB" id="9803632at2"/>
<feature type="transmembrane region" description="Helical" evidence="6">
    <location>
        <begin position="253"/>
        <end position="272"/>
    </location>
</feature>
<accession>A0A5N8XWE3</accession>
<dbReference type="PANTHER" id="PTHR42723">
    <property type="entry name" value="CHLOROPHYLL SYNTHASE"/>
    <property type="match status" value="1"/>
</dbReference>
<keyword evidence="8" id="KW-1185">Reference proteome</keyword>
<sequence>MPHAHVVRGVSPRTAAGAGTRPPEIRTRAAPTPGDDMTVTEPRLSEPSVRPATRAKDLVLLLRPRQWPKNLVAVPLSLAGGATWTWHTLSHIAWAVALFTLAASAVYVINDIADRQRDRLHPVKRARPIASGRVPVPLAIALAAVLIATLAALAAIGPWRLAWPVAVYLVLNVLYSHRLKHIALVDVFVVAAGFALRVILGSLAGGIPLSVWLVLGVYAASVMISLGKRRHELDLGAVADRHRPTLEGYSRPFLDQMVIVTAVVAVLGYAGFLRGDAAQPFGQMALLLTMPFVLYGLFRYLQIVIAEGGGGDPTETLLRDRRVVVSALLCCACLALTSLLAGHPELTGGLPSR</sequence>
<dbReference type="InterPro" id="IPR044878">
    <property type="entry name" value="UbiA_sf"/>
</dbReference>
<keyword evidence="2 6" id="KW-0812">Transmembrane</keyword>
<dbReference type="GO" id="GO:0016765">
    <property type="term" value="F:transferase activity, transferring alkyl or aryl (other than methyl) groups"/>
    <property type="evidence" value="ECO:0007669"/>
    <property type="project" value="InterPro"/>
</dbReference>
<evidence type="ECO:0000313" key="8">
    <source>
        <dbReference type="Proteomes" id="UP000400924"/>
    </source>
</evidence>
<dbReference type="Gene3D" id="1.10.357.140">
    <property type="entry name" value="UbiA prenyltransferase"/>
    <property type="match status" value="1"/>
</dbReference>
<dbReference type="AlphaFoldDB" id="A0A5N8XWE3"/>
<name>A0A5N8XWE3_9ACTN</name>
<dbReference type="PANTHER" id="PTHR42723:SF1">
    <property type="entry name" value="CHLOROPHYLL SYNTHASE, CHLOROPLASTIC"/>
    <property type="match status" value="1"/>
</dbReference>
<dbReference type="EC" id="2.4.2.45" evidence="7"/>
<feature type="region of interest" description="Disordered" evidence="5">
    <location>
        <begin position="1"/>
        <end position="50"/>
    </location>
</feature>
<keyword evidence="4 6" id="KW-0472">Membrane</keyword>
<feature type="transmembrane region" description="Helical" evidence="6">
    <location>
        <begin position="323"/>
        <end position="343"/>
    </location>
</feature>
<evidence type="ECO:0000256" key="3">
    <source>
        <dbReference type="ARBA" id="ARBA00022989"/>
    </source>
</evidence>
<evidence type="ECO:0000256" key="2">
    <source>
        <dbReference type="ARBA" id="ARBA00022692"/>
    </source>
</evidence>
<evidence type="ECO:0000256" key="4">
    <source>
        <dbReference type="ARBA" id="ARBA00023136"/>
    </source>
</evidence>
<dbReference type="InterPro" id="IPR050475">
    <property type="entry name" value="Prenyltransferase_related"/>
</dbReference>
<feature type="transmembrane region" description="Helical" evidence="6">
    <location>
        <begin position="92"/>
        <end position="113"/>
    </location>
</feature>
<feature type="transmembrane region" description="Helical" evidence="6">
    <location>
        <begin position="159"/>
        <end position="175"/>
    </location>
</feature>
<protein>
    <submittedName>
        <fullName evidence="7">Decaprenyl-phosphate phosphoribosyltransferase</fullName>
        <ecNumber evidence="7">2.4.2.45</ecNumber>
    </submittedName>
</protein>
<feature type="transmembrane region" description="Helical" evidence="6">
    <location>
        <begin position="284"/>
        <end position="302"/>
    </location>
</feature>
<dbReference type="CDD" id="cd13963">
    <property type="entry name" value="PT_UbiA_2"/>
    <property type="match status" value="1"/>
</dbReference>
<dbReference type="Proteomes" id="UP000400924">
    <property type="component" value="Unassembled WGS sequence"/>
</dbReference>
<evidence type="ECO:0000256" key="6">
    <source>
        <dbReference type="SAM" id="Phobius"/>
    </source>
</evidence>